<evidence type="ECO:0000313" key="1">
    <source>
        <dbReference type="EMBL" id="XDQ23512.1"/>
    </source>
</evidence>
<reference evidence="1" key="1">
    <citation type="submission" date="2024-07" db="EMBL/GenBank/DDBJ databases">
        <authorList>
            <person name="Yu S.T."/>
        </authorList>
    </citation>
    <scope>NUCLEOTIDE SEQUENCE</scope>
    <source>
        <strain evidence="1">R21</strain>
    </source>
</reference>
<accession>A0AB39P092</accession>
<proteinExistence type="predicted"/>
<sequence>MTIPGFRAEAAVQPSSGAYRIHGRPRSALADRIAPMFTQEELDLINACERSYQICEEGCDQLKDNYDAWQPCNADCLQSWTICMNP</sequence>
<dbReference type="RefSeq" id="WP_369229300.1">
    <property type="nucleotide sequence ID" value="NZ_CP163435.1"/>
</dbReference>
<protein>
    <submittedName>
        <fullName evidence="1">Uncharacterized protein</fullName>
    </submittedName>
</protein>
<dbReference type="EMBL" id="CP163435">
    <property type="protein sequence ID" value="XDQ23512.1"/>
    <property type="molecule type" value="Genomic_DNA"/>
</dbReference>
<gene>
    <name evidence="1" type="ORF">AB5J56_01765</name>
</gene>
<dbReference type="AlphaFoldDB" id="A0AB39P092"/>
<organism evidence="1">
    <name type="scientific">Streptomyces sp. R21</name>
    <dbReference type="NCBI Taxonomy" id="3238627"/>
    <lineage>
        <taxon>Bacteria</taxon>
        <taxon>Bacillati</taxon>
        <taxon>Actinomycetota</taxon>
        <taxon>Actinomycetes</taxon>
        <taxon>Kitasatosporales</taxon>
        <taxon>Streptomycetaceae</taxon>
        <taxon>Streptomyces</taxon>
    </lineage>
</organism>
<name>A0AB39P092_9ACTN</name>